<keyword evidence="16" id="KW-1185">Reference proteome</keyword>
<dbReference type="PANTHER" id="PTHR35864">
    <property type="entry name" value="ZINC METALLOPROTEASE MJ0611-RELATED"/>
    <property type="match status" value="1"/>
</dbReference>
<dbReference type="Proteomes" id="UP000254720">
    <property type="component" value="Unassembled WGS sequence"/>
</dbReference>
<comment type="similarity">
    <text evidence="3">Belongs to the peptidase M50B family.</text>
</comment>
<evidence type="ECO:0000259" key="14">
    <source>
        <dbReference type="Pfam" id="PF02163"/>
    </source>
</evidence>
<dbReference type="GO" id="GO:0046872">
    <property type="term" value="F:metal ion binding"/>
    <property type="evidence" value="ECO:0007669"/>
    <property type="project" value="UniProtKB-KW"/>
</dbReference>
<dbReference type="GO" id="GO:0008237">
    <property type="term" value="F:metallopeptidase activity"/>
    <property type="evidence" value="ECO:0007669"/>
    <property type="project" value="UniProtKB-KW"/>
</dbReference>
<feature type="transmembrane region" description="Helical" evidence="13">
    <location>
        <begin position="24"/>
        <end position="50"/>
    </location>
</feature>
<feature type="transmembrane region" description="Helical" evidence="13">
    <location>
        <begin position="110"/>
        <end position="132"/>
    </location>
</feature>
<keyword evidence="5 15" id="KW-0645">Protease</keyword>
<keyword evidence="12 13" id="KW-0472">Membrane</keyword>
<evidence type="ECO:0000256" key="2">
    <source>
        <dbReference type="ARBA" id="ARBA00004651"/>
    </source>
</evidence>
<evidence type="ECO:0000256" key="9">
    <source>
        <dbReference type="ARBA" id="ARBA00022833"/>
    </source>
</evidence>
<dbReference type="CDD" id="cd06158">
    <property type="entry name" value="S2P-M50_like_1"/>
    <property type="match status" value="1"/>
</dbReference>
<dbReference type="InterPro" id="IPR008915">
    <property type="entry name" value="Peptidase_M50"/>
</dbReference>
<gene>
    <name evidence="15" type="ORF">C8D86_1276</name>
</gene>
<dbReference type="GO" id="GO:0005886">
    <property type="term" value="C:plasma membrane"/>
    <property type="evidence" value="ECO:0007669"/>
    <property type="project" value="UniProtKB-SubCell"/>
</dbReference>
<keyword evidence="6 13" id="KW-0812">Transmembrane</keyword>
<evidence type="ECO:0000256" key="10">
    <source>
        <dbReference type="ARBA" id="ARBA00022989"/>
    </source>
</evidence>
<comment type="caution">
    <text evidence="15">The sequence shown here is derived from an EMBL/GenBank/DDBJ whole genome shotgun (WGS) entry which is preliminary data.</text>
</comment>
<evidence type="ECO:0000256" key="6">
    <source>
        <dbReference type="ARBA" id="ARBA00022692"/>
    </source>
</evidence>
<keyword evidence="9" id="KW-0862">Zinc</keyword>
<evidence type="ECO:0000256" key="11">
    <source>
        <dbReference type="ARBA" id="ARBA00023049"/>
    </source>
</evidence>
<feature type="transmembrane region" description="Helical" evidence="13">
    <location>
        <begin position="200"/>
        <end position="226"/>
    </location>
</feature>
<evidence type="ECO:0000256" key="4">
    <source>
        <dbReference type="ARBA" id="ARBA00022475"/>
    </source>
</evidence>
<dbReference type="RefSeq" id="WP_232058660.1">
    <property type="nucleotide sequence ID" value="NZ_LR699114.1"/>
</dbReference>
<evidence type="ECO:0000313" key="15">
    <source>
        <dbReference type="EMBL" id="RDI39201.1"/>
    </source>
</evidence>
<keyword evidence="4" id="KW-1003">Cell membrane</keyword>
<evidence type="ECO:0000256" key="12">
    <source>
        <dbReference type="ARBA" id="ARBA00023136"/>
    </source>
</evidence>
<dbReference type="InterPro" id="IPR052348">
    <property type="entry name" value="Metallopeptidase_M50B"/>
</dbReference>
<dbReference type="InterPro" id="IPR044537">
    <property type="entry name" value="Rip2-like"/>
</dbReference>
<name>A0A370G5U4_9COXI</name>
<protein>
    <submittedName>
        <fullName evidence="15">Zn-dependent protease</fullName>
    </submittedName>
</protein>
<keyword evidence="7" id="KW-0479">Metal-binding</keyword>
<evidence type="ECO:0000256" key="3">
    <source>
        <dbReference type="ARBA" id="ARBA00007931"/>
    </source>
</evidence>
<evidence type="ECO:0000256" key="13">
    <source>
        <dbReference type="SAM" id="Phobius"/>
    </source>
</evidence>
<evidence type="ECO:0000256" key="7">
    <source>
        <dbReference type="ARBA" id="ARBA00022723"/>
    </source>
</evidence>
<evidence type="ECO:0000313" key="16">
    <source>
        <dbReference type="Proteomes" id="UP000254720"/>
    </source>
</evidence>
<comment type="subcellular location">
    <subcellularLocation>
        <location evidence="2">Cell membrane</location>
        <topology evidence="2">Multi-pass membrane protein</topology>
    </subcellularLocation>
</comment>
<evidence type="ECO:0000256" key="8">
    <source>
        <dbReference type="ARBA" id="ARBA00022801"/>
    </source>
</evidence>
<sequence>MLTLWPELDSRDCVAMELSVIQKIAIWILPLLFAITLHEVAHGWVASYFGDQTARLSGRLSLNPIKHIDPFGTVIMPLMLLLLTQFQFAFGWAKPVPVDMRNLNHPRRDMALVALAGPMANVLMALFWGAMMKVGMLSYDGGNFWLGVPLMYMGNAGVMINIVLGVLNLVPLPPLDGGKIMMSLVPPHVAFRLSLVIEPYGFLILILLLVTGILSSVISPFVYLLVNLINNLYGLY</sequence>
<dbReference type="EMBL" id="QQAX01000027">
    <property type="protein sequence ID" value="RDI39201.1"/>
    <property type="molecule type" value="Genomic_DNA"/>
</dbReference>
<comment type="cofactor">
    <cofactor evidence="1">
        <name>Zn(2+)</name>
        <dbReference type="ChEBI" id="CHEBI:29105"/>
    </cofactor>
</comment>
<reference evidence="15 16" key="1">
    <citation type="submission" date="2018-07" db="EMBL/GenBank/DDBJ databases">
        <title>Genomic Encyclopedia of Type Strains, Phase IV (KMG-IV): sequencing the most valuable type-strain genomes for metagenomic binning, comparative biology and taxonomic classification.</title>
        <authorList>
            <person name="Goeker M."/>
        </authorList>
    </citation>
    <scope>NUCLEOTIDE SEQUENCE [LARGE SCALE GENOMIC DNA]</scope>
    <source>
        <strain evidence="15 16">DSM 16500</strain>
    </source>
</reference>
<evidence type="ECO:0000256" key="5">
    <source>
        <dbReference type="ARBA" id="ARBA00022670"/>
    </source>
</evidence>
<dbReference type="AlphaFoldDB" id="A0A370G5U4"/>
<dbReference type="PANTHER" id="PTHR35864:SF1">
    <property type="entry name" value="ZINC METALLOPROTEASE YWHC-RELATED"/>
    <property type="match status" value="1"/>
</dbReference>
<dbReference type="GO" id="GO:0006508">
    <property type="term" value="P:proteolysis"/>
    <property type="evidence" value="ECO:0007669"/>
    <property type="project" value="UniProtKB-KW"/>
</dbReference>
<proteinExistence type="inferred from homology"/>
<feature type="transmembrane region" description="Helical" evidence="13">
    <location>
        <begin position="71"/>
        <end position="90"/>
    </location>
</feature>
<dbReference type="Pfam" id="PF02163">
    <property type="entry name" value="Peptidase_M50"/>
    <property type="match status" value="1"/>
</dbReference>
<evidence type="ECO:0000256" key="1">
    <source>
        <dbReference type="ARBA" id="ARBA00001947"/>
    </source>
</evidence>
<keyword evidence="10 13" id="KW-1133">Transmembrane helix</keyword>
<organism evidence="15 16">
    <name type="scientific">Aquicella lusitana</name>
    <dbReference type="NCBI Taxonomy" id="254246"/>
    <lineage>
        <taxon>Bacteria</taxon>
        <taxon>Pseudomonadati</taxon>
        <taxon>Pseudomonadota</taxon>
        <taxon>Gammaproteobacteria</taxon>
        <taxon>Legionellales</taxon>
        <taxon>Coxiellaceae</taxon>
        <taxon>Aquicella</taxon>
    </lineage>
</organism>
<feature type="domain" description="Peptidase M50" evidence="14">
    <location>
        <begin position="157"/>
        <end position="186"/>
    </location>
</feature>
<feature type="transmembrane region" description="Helical" evidence="13">
    <location>
        <begin position="144"/>
        <end position="167"/>
    </location>
</feature>
<accession>A0A370G5U4</accession>
<keyword evidence="8" id="KW-0378">Hydrolase</keyword>
<keyword evidence="11" id="KW-0482">Metalloprotease</keyword>